<reference evidence="5" key="1">
    <citation type="submission" date="2019-08" db="EMBL/GenBank/DDBJ databases">
        <authorList>
            <person name="Kucharzyk K."/>
            <person name="Murdoch R.W."/>
            <person name="Higgins S."/>
            <person name="Loffler F."/>
        </authorList>
    </citation>
    <scope>NUCLEOTIDE SEQUENCE</scope>
</reference>
<dbReference type="GO" id="GO:0009318">
    <property type="term" value="C:exodeoxyribonuclease VII complex"/>
    <property type="evidence" value="ECO:0007669"/>
    <property type="project" value="InterPro"/>
</dbReference>
<dbReference type="GO" id="GO:0005829">
    <property type="term" value="C:cytosol"/>
    <property type="evidence" value="ECO:0007669"/>
    <property type="project" value="TreeGrafter"/>
</dbReference>
<dbReference type="SUPFAM" id="SSF116842">
    <property type="entry name" value="XseB-like"/>
    <property type="match status" value="1"/>
</dbReference>
<keyword evidence="3 5" id="KW-0378">Hydrolase</keyword>
<dbReference type="PANTHER" id="PTHR34137">
    <property type="entry name" value="EXODEOXYRIBONUCLEASE 7 SMALL SUBUNIT"/>
    <property type="match status" value="1"/>
</dbReference>
<dbReference type="NCBIfam" id="TIGR01280">
    <property type="entry name" value="xseB"/>
    <property type="match status" value="1"/>
</dbReference>
<dbReference type="EMBL" id="VSSQ01060322">
    <property type="protein sequence ID" value="MPN13773.1"/>
    <property type="molecule type" value="Genomic_DNA"/>
</dbReference>
<evidence type="ECO:0000256" key="3">
    <source>
        <dbReference type="ARBA" id="ARBA00022801"/>
    </source>
</evidence>
<evidence type="ECO:0000256" key="2">
    <source>
        <dbReference type="ARBA" id="ARBA00022722"/>
    </source>
</evidence>
<comment type="caution">
    <text evidence="5">The sequence shown here is derived from an EMBL/GenBank/DDBJ whole genome shotgun (WGS) entry which is preliminary data.</text>
</comment>
<proteinExistence type="inferred from homology"/>
<dbReference type="AlphaFoldDB" id="A0A645FNK5"/>
<dbReference type="InterPro" id="IPR003761">
    <property type="entry name" value="Exonuc_VII_S"/>
</dbReference>
<evidence type="ECO:0000256" key="4">
    <source>
        <dbReference type="SAM" id="Coils"/>
    </source>
</evidence>
<keyword evidence="1" id="KW-0963">Cytoplasm</keyword>
<dbReference type="HAMAP" id="MF_00337">
    <property type="entry name" value="Exonuc_7_S"/>
    <property type="match status" value="1"/>
</dbReference>
<dbReference type="PANTHER" id="PTHR34137:SF1">
    <property type="entry name" value="EXODEOXYRIBONUCLEASE 7 SMALL SUBUNIT"/>
    <property type="match status" value="1"/>
</dbReference>
<evidence type="ECO:0000256" key="1">
    <source>
        <dbReference type="ARBA" id="ARBA00022490"/>
    </source>
</evidence>
<dbReference type="GO" id="GO:0008855">
    <property type="term" value="F:exodeoxyribonuclease VII activity"/>
    <property type="evidence" value="ECO:0007669"/>
    <property type="project" value="UniProtKB-EC"/>
</dbReference>
<keyword evidence="4" id="KW-0175">Coiled coil</keyword>
<dbReference type="Gene3D" id="1.10.287.1040">
    <property type="entry name" value="Exonuclease VII, small subunit"/>
    <property type="match status" value="1"/>
</dbReference>
<accession>A0A645FNK5</accession>
<evidence type="ECO:0000313" key="5">
    <source>
        <dbReference type="EMBL" id="MPN13773.1"/>
    </source>
</evidence>
<sequence>MATKKTFEQSMDRLNDIVELLEKNEQPLDETIKLFEEGLLLVNECDKQLKTFENKIEELAKKKVEE</sequence>
<dbReference type="GO" id="GO:0006308">
    <property type="term" value="P:DNA catabolic process"/>
    <property type="evidence" value="ECO:0007669"/>
    <property type="project" value="InterPro"/>
</dbReference>
<dbReference type="InterPro" id="IPR037004">
    <property type="entry name" value="Exonuc_VII_ssu_sf"/>
</dbReference>
<dbReference type="EC" id="3.1.11.6" evidence="5"/>
<dbReference type="Pfam" id="PF02609">
    <property type="entry name" value="Exonuc_VII_S"/>
    <property type="match status" value="1"/>
</dbReference>
<feature type="coiled-coil region" evidence="4">
    <location>
        <begin position="4"/>
        <end position="62"/>
    </location>
</feature>
<gene>
    <name evidence="5" type="primary">xseB_30</name>
    <name evidence="5" type="ORF">SDC9_161099</name>
</gene>
<protein>
    <submittedName>
        <fullName evidence="5">Exodeoxyribonuclease 7 small subunit</fullName>
        <ecNumber evidence="5">3.1.11.6</ecNumber>
    </submittedName>
</protein>
<keyword evidence="2" id="KW-0540">Nuclease</keyword>
<dbReference type="PIRSF" id="PIRSF006488">
    <property type="entry name" value="Exonuc_VII_S"/>
    <property type="match status" value="1"/>
</dbReference>
<organism evidence="5">
    <name type="scientific">bioreactor metagenome</name>
    <dbReference type="NCBI Taxonomy" id="1076179"/>
    <lineage>
        <taxon>unclassified sequences</taxon>
        <taxon>metagenomes</taxon>
        <taxon>ecological metagenomes</taxon>
    </lineage>
</organism>
<name>A0A645FNK5_9ZZZZ</name>